<proteinExistence type="inferred from homology"/>
<keyword evidence="4" id="KW-0479">Metal-binding</keyword>
<name>A0ABP9DAW5_9BACT</name>
<dbReference type="EMBL" id="BAABJX010000026">
    <property type="protein sequence ID" value="GAA4832461.1"/>
    <property type="molecule type" value="Genomic_DNA"/>
</dbReference>
<reference evidence="9" key="1">
    <citation type="journal article" date="2019" name="Int. J. Syst. Evol. Microbiol.">
        <title>The Global Catalogue of Microorganisms (GCM) 10K type strain sequencing project: providing services to taxonomists for standard genome sequencing and annotation.</title>
        <authorList>
            <consortium name="The Broad Institute Genomics Platform"/>
            <consortium name="The Broad Institute Genome Sequencing Center for Infectious Disease"/>
            <person name="Wu L."/>
            <person name="Ma J."/>
        </authorList>
    </citation>
    <scope>NUCLEOTIDE SEQUENCE [LARGE SCALE GENOMIC DNA]</scope>
    <source>
        <strain evidence="9">JCM 18326</strain>
    </source>
</reference>
<keyword evidence="5" id="KW-0378">Hydrolase</keyword>
<dbReference type="PANTHER" id="PTHR11409:SF43">
    <property type="entry name" value="ADENOSINE DEAMINASE"/>
    <property type="match status" value="1"/>
</dbReference>
<evidence type="ECO:0000313" key="9">
    <source>
        <dbReference type="Proteomes" id="UP001500298"/>
    </source>
</evidence>
<dbReference type="InterPro" id="IPR032466">
    <property type="entry name" value="Metal_Hydrolase"/>
</dbReference>
<sequence>MKQQLLISLLTLLILGCKTQQSTVPTISEDVSIHFEQLKQKPEQLKAFFTAMPKGGDLHHHASGTPYAEQFIKYALKDSLWISKDNFTLYPNETAAKESGEQTVEINELLTNQVLKDSLIDHWSVRNYQQHGRDGHDWFFATFLKFGEAFVGREAELLSETCAKNSRDNVQYLETMIRVKNLQDSLALLTADHPWENLKSNTDEQRIAELYETMMASGLKELSQANADSLDAIWSRVDKHGIELKFQTYGLRIFDDHSLTFGQLVLGFHAASLTDNLLGVNFVAPEDNPSALKNYTLHMKMFDFLRKQYPDVHIALHAGELVEGKGAVTAEDLTFHIEEALTLAKAERIGHGVDLLSETNKEDILSLMKENGIAVEINLYSNEVILETSPDTHPLNTYLEAGVPVCISTDDEGVLRSNLIEQYLLLTKYRPNITYQEVKTIVYNGVRYSFLEKQDKQRLIKQLDEKFETFEQTIQR</sequence>
<comment type="similarity">
    <text evidence="2">Belongs to the metallo-dependent hydrolases superfamily. Adenosine and AMP deaminases family.</text>
</comment>
<accession>A0ABP9DAW5</accession>
<evidence type="ECO:0000313" key="8">
    <source>
        <dbReference type="EMBL" id="GAA4832461.1"/>
    </source>
</evidence>
<dbReference type="Pfam" id="PF00962">
    <property type="entry name" value="A_deaminase"/>
    <property type="match status" value="1"/>
</dbReference>
<dbReference type="PANTHER" id="PTHR11409">
    <property type="entry name" value="ADENOSINE DEAMINASE"/>
    <property type="match status" value="1"/>
</dbReference>
<evidence type="ECO:0000256" key="2">
    <source>
        <dbReference type="ARBA" id="ARBA00006676"/>
    </source>
</evidence>
<keyword evidence="9" id="KW-1185">Reference proteome</keyword>
<evidence type="ECO:0000256" key="5">
    <source>
        <dbReference type="ARBA" id="ARBA00022801"/>
    </source>
</evidence>
<evidence type="ECO:0000256" key="1">
    <source>
        <dbReference type="ARBA" id="ARBA00001947"/>
    </source>
</evidence>
<dbReference type="RefSeq" id="WP_345370951.1">
    <property type="nucleotide sequence ID" value="NZ_BAABJX010000026.1"/>
</dbReference>
<comment type="caution">
    <text evidence="8">The sequence shown here is derived from an EMBL/GenBank/DDBJ whole genome shotgun (WGS) entry which is preliminary data.</text>
</comment>
<evidence type="ECO:0000259" key="7">
    <source>
        <dbReference type="Pfam" id="PF00962"/>
    </source>
</evidence>
<comment type="cofactor">
    <cofactor evidence="1">
        <name>Zn(2+)</name>
        <dbReference type="ChEBI" id="CHEBI:29105"/>
    </cofactor>
</comment>
<dbReference type="Gene3D" id="3.20.20.140">
    <property type="entry name" value="Metal-dependent hydrolases"/>
    <property type="match status" value="1"/>
</dbReference>
<evidence type="ECO:0000256" key="6">
    <source>
        <dbReference type="ARBA" id="ARBA00022833"/>
    </source>
</evidence>
<dbReference type="EC" id="3.5.4.4" evidence="3"/>
<dbReference type="InterPro" id="IPR001365">
    <property type="entry name" value="A_deaminase_dom"/>
</dbReference>
<dbReference type="PROSITE" id="PS51257">
    <property type="entry name" value="PROKAR_LIPOPROTEIN"/>
    <property type="match status" value="1"/>
</dbReference>
<feature type="domain" description="Adenosine deaminase" evidence="7">
    <location>
        <begin position="291"/>
        <end position="465"/>
    </location>
</feature>
<protein>
    <recommendedName>
        <fullName evidence="3">adenosine deaminase</fullName>
        <ecNumber evidence="3">3.5.4.4</ecNumber>
    </recommendedName>
</protein>
<evidence type="ECO:0000256" key="4">
    <source>
        <dbReference type="ARBA" id="ARBA00022723"/>
    </source>
</evidence>
<keyword evidence="6" id="KW-0862">Zinc</keyword>
<dbReference type="SUPFAM" id="SSF51556">
    <property type="entry name" value="Metallo-dependent hydrolases"/>
    <property type="match status" value="1"/>
</dbReference>
<evidence type="ECO:0000256" key="3">
    <source>
        <dbReference type="ARBA" id="ARBA00012784"/>
    </source>
</evidence>
<organism evidence="8 9">
    <name type="scientific">Algivirga pacifica</name>
    <dbReference type="NCBI Taxonomy" id="1162670"/>
    <lineage>
        <taxon>Bacteria</taxon>
        <taxon>Pseudomonadati</taxon>
        <taxon>Bacteroidota</taxon>
        <taxon>Cytophagia</taxon>
        <taxon>Cytophagales</taxon>
        <taxon>Flammeovirgaceae</taxon>
        <taxon>Algivirga</taxon>
    </lineage>
</organism>
<dbReference type="Proteomes" id="UP001500298">
    <property type="component" value="Unassembled WGS sequence"/>
</dbReference>
<gene>
    <name evidence="8" type="ORF">GCM10023331_17080</name>
</gene>
<dbReference type="InterPro" id="IPR006330">
    <property type="entry name" value="Ado/ade_deaminase"/>
</dbReference>